<evidence type="ECO:0000313" key="3">
    <source>
        <dbReference type="EMBL" id="MBK1832970.1"/>
    </source>
</evidence>
<dbReference type="EMBL" id="JAENIO010000004">
    <property type="protein sequence ID" value="MBK1832970.1"/>
    <property type="molecule type" value="Genomic_DNA"/>
</dbReference>
<organism evidence="3 4">
    <name type="scientific">Roseibacillus ishigakijimensis</name>
    <dbReference type="NCBI Taxonomy" id="454146"/>
    <lineage>
        <taxon>Bacteria</taxon>
        <taxon>Pseudomonadati</taxon>
        <taxon>Verrucomicrobiota</taxon>
        <taxon>Verrucomicrobiia</taxon>
        <taxon>Verrucomicrobiales</taxon>
        <taxon>Verrucomicrobiaceae</taxon>
        <taxon>Roseibacillus</taxon>
    </lineage>
</organism>
<feature type="compositionally biased region" description="Gly residues" evidence="1">
    <location>
        <begin position="133"/>
        <end position="143"/>
    </location>
</feature>
<gene>
    <name evidence="3" type="ORF">JIN78_02750</name>
</gene>
<protein>
    <submittedName>
        <fullName evidence="3">Uncharacterized protein</fullName>
    </submittedName>
</protein>
<sequence>MKNTLKFALVSALLVGAPAAFAAESAQSCKDIQSVVEKAVKADAAKVLEVVEAQVSANSGCACEVVKAAIVATEADKDLVRSIVEVAVVAAPGEMRLIAQCAVAVAPDSVTEVQQVLASFDAQSGESVMSSGSKGGLSKGGLAKGDPVPLPGVENPLDGPLVPGGPGGDPWLPELPPFQPPTITPEGASPTE</sequence>
<name>A0A934VLJ9_9BACT</name>
<feature type="compositionally biased region" description="Pro residues" evidence="1">
    <location>
        <begin position="173"/>
        <end position="183"/>
    </location>
</feature>
<reference evidence="3" key="1">
    <citation type="submission" date="2021-01" db="EMBL/GenBank/DDBJ databases">
        <title>Modified the classification status of verrucomicrobia.</title>
        <authorList>
            <person name="Feng X."/>
        </authorList>
    </citation>
    <scope>NUCLEOTIDE SEQUENCE</scope>
    <source>
        <strain evidence="3">KCTC 12986</strain>
    </source>
</reference>
<evidence type="ECO:0000256" key="1">
    <source>
        <dbReference type="SAM" id="MobiDB-lite"/>
    </source>
</evidence>
<feature type="signal peptide" evidence="2">
    <location>
        <begin position="1"/>
        <end position="22"/>
    </location>
</feature>
<comment type="caution">
    <text evidence="3">The sequence shown here is derived from an EMBL/GenBank/DDBJ whole genome shotgun (WGS) entry which is preliminary data.</text>
</comment>
<proteinExistence type="predicted"/>
<feature type="chain" id="PRO_5037918432" evidence="2">
    <location>
        <begin position="23"/>
        <end position="192"/>
    </location>
</feature>
<keyword evidence="2" id="KW-0732">Signal</keyword>
<evidence type="ECO:0000256" key="2">
    <source>
        <dbReference type="SAM" id="SignalP"/>
    </source>
</evidence>
<dbReference type="AlphaFoldDB" id="A0A934VLJ9"/>
<evidence type="ECO:0000313" key="4">
    <source>
        <dbReference type="Proteomes" id="UP000604083"/>
    </source>
</evidence>
<keyword evidence="4" id="KW-1185">Reference proteome</keyword>
<accession>A0A934VLJ9</accession>
<dbReference type="RefSeq" id="WP_200390403.1">
    <property type="nucleotide sequence ID" value="NZ_JAENIO010000004.1"/>
</dbReference>
<feature type="region of interest" description="Disordered" evidence="1">
    <location>
        <begin position="124"/>
        <end position="192"/>
    </location>
</feature>
<dbReference type="Proteomes" id="UP000604083">
    <property type="component" value="Unassembled WGS sequence"/>
</dbReference>